<dbReference type="STRING" id="797473.HMPREF9080_02138"/>
<organism evidence="2 3">
    <name type="scientific">Cardiobacterium valvarum F0432</name>
    <dbReference type="NCBI Taxonomy" id="797473"/>
    <lineage>
        <taxon>Bacteria</taxon>
        <taxon>Pseudomonadati</taxon>
        <taxon>Pseudomonadota</taxon>
        <taxon>Gammaproteobacteria</taxon>
        <taxon>Cardiobacteriales</taxon>
        <taxon>Cardiobacteriaceae</taxon>
        <taxon>Cardiobacterium</taxon>
    </lineage>
</organism>
<feature type="region of interest" description="Disordered" evidence="1">
    <location>
        <begin position="90"/>
        <end position="133"/>
    </location>
</feature>
<evidence type="ECO:0000313" key="2">
    <source>
        <dbReference type="EMBL" id="EHM52761.1"/>
    </source>
</evidence>
<evidence type="ECO:0000256" key="1">
    <source>
        <dbReference type="SAM" id="MobiDB-lite"/>
    </source>
</evidence>
<gene>
    <name evidence="2" type="ORF">HMPREF9080_02138</name>
</gene>
<dbReference type="AlphaFoldDB" id="G9ZH81"/>
<dbReference type="HOGENOM" id="CLU_1902899_0_0_6"/>
<proteinExistence type="predicted"/>
<evidence type="ECO:0000313" key="3">
    <source>
        <dbReference type="Proteomes" id="UP000004750"/>
    </source>
</evidence>
<feature type="compositionally biased region" description="Polar residues" evidence="1">
    <location>
        <begin position="90"/>
        <end position="115"/>
    </location>
</feature>
<name>G9ZH81_9GAMM</name>
<dbReference type="EMBL" id="AGCM01000123">
    <property type="protein sequence ID" value="EHM52761.1"/>
    <property type="molecule type" value="Genomic_DNA"/>
</dbReference>
<dbReference type="RefSeq" id="WP_006986134.1">
    <property type="nucleotide sequence ID" value="NZ_JH417945.1"/>
</dbReference>
<comment type="caution">
    <text evidence="2">The sequence shown here is derived from an EMBL/GenBank/DDBJ whole genome shotgun (WGS) entry which is preliminary data.</text>
</comment>
<protein>
    <recommendedName>
        <fullName evidence="4">Toxin-antitoxin system, antitoxin component, ribbon-helix-helix domain protein</fullName>
    </recommendedName>
</protein>
<accession>G9ZH81</accession>
<sequence length="133" mass="14802">MSETSTTQIHLLNLTARPVQLRVSLHPGIRDYFRDGGSHKRFSARIREVLNAYFFAHAGVDDIRKYLGPYEHLPEKLEQFPGIVTVQTEMSTSGIAPQQHASAHSPTEQVSQDSLFSEDGDASIDINPTGDRP</sequence>
<reference evidence="2 3" key="1">
    <citation type="submission" date="2011-08" db="EMBL/GenBank/DDBJ databases">
        <authorList>
            <person name="Weinstock G."/>
            <person name="Sodergren E."/>
            <person name="Clifton S."/>
            <person name="Fulton L."/>
            <person name="Fulton B."/>
            <person name="Courtney L."/>
            <person name="Fronick C."/>
            <person name="Harrison M."/>
            <person name="Strong C."/>
            <person name="Farmer C."/>
            <person name="Delahaunty K."/>
            <person name="Markovic C."/>
            <person name="Hall O."/>
            <person name="Minx P."/>
            <person name="Tomlinson C."/>
            <person name="Mitreva M."/>
            <person name="Hou S."/>
            <person name="Chen J."/>
            <person name="Wollam A."/>
            <person name="Pepin K.H."/>
            <person name="Johnson M."/>
            <person name="Bhonagiri V."/>
            <person name="Zhang X."/>
            <person name="Suruliraj S."/>
            <person name="Warren W."/>
            <person name="Chinwalla A."/>
            <person name="Mardis E.R."/>
            <person name="Wilson R.K."/>
        </authorList>
    </citation>
    <scope>NUCLEOTIDE SEQUENCE [LARGE SCALE GENOMIC DNA]</scope>
    <source>
        <strain evidence="2 3">F0432</strain>
    </source>
</reference>
<dbReference type="Proteomes" id="UP000004750">
    <property type="component" value="Unassembled WGS sequence"/>
</dbReference>
<evidence type="ECO:0008006" key="4">
    <source>
        <dbReference type="Google" id="ProtNLM"/>
    </source>
</evidence>